<name>E4WXS0_OIKDI</name>
<dbReference type="InParanoid" id="E4WXS0"/>
<dbReference type="Proteomes" id="UP000001307">
    <property type="component" value="Unassembled WGS sequence"/>
</dbReference>
<proteinExistence type="predicted"/>
<sequence>MPDCQLSISRENLSSENKLWYQKSRTGPKSISLSVKDIEEYNVRNGSHTIPK</sequence>
<dbReference type="EMBL" id="FN653018">
    <property type="protein sequence ID" value="CBY22164.1"/>
    <property type="molecule type" value="Genomic_DNA"/>
</dbReference>
<protein>
    <submittedName>
        <fullName evidence="1">Uncharacterized protein</fullName>
    </submittedName>
</protein>
<accession>E4WXS0</accession>
<keyword evidence="2" id="KW-1185">Reference proteome</keyword>
<evidence type="ECO:0000313" key="2">
    <source>
        <dbReference type="Proteomes" id="UP000001307"/>
    </source>
</evidence>
<gene>
    <name evidence="1" type="ORF">GSOID_T00011712001</name>
</gene>
<dbReference type="AlphaFoldDB" id="E4WXS0"/>
<organism evidence="1">
    <name type="scientific">Oikopleura dioica</name>
    <name type="common">Tunicate</name>
    <dbReference type="NCBI Taxonomy" id="34765"/>
    <lineage>
        <taxon>Eukaryota</taxon>
        <taxon>Metazoa</taxon>
        <taxon>Chordata</taxon>
        <taxon>Tunicata</taxon>
        <taxon>Appendicularia</taxon>
        <taxon>Copelata</taxon>
        <taxon>Oikopleuridae</taxon>
        <taxon>Oikopleura</taxon>
    </lineage>
</organism>
<evidence type="ECO:0000313" key="1">
    <source>
        <dbReference type="EMBL" id="CBY22164.1"/>
    </source>
</evidence>
<reference evidence="1" key="1">
    <citation type="journal article" date="2010" name="Science">
        <title>Plasticity of animal genome architecture unmasked by rapid evolution of a pelagic tunicate.</title>
        <authorList>
            <person name="Denoeud F."/>
            <person name="Henriet S."/>
            <person name="Mungpakdee S."/>
            <person name="Aury J.M."/>
            <person name="Da Silva C."/>
            <person name="Brinkmann H."/>
            <person name="Mikhaleva J."/>
            <person name="Olsen L.C."/>
            <person name="Jubin C."/>
            <person name="Canestro C."/>
            <person name="Bouquet J.M."/>
            <person name="Danks G."/>
            <person name="Poulain J."/>
            <person name="Campsteijn C."/>
            <person name="Adamski M."/>
            <person name="Cross I."/>
            <person name="Yadetie F."/>
            <person name="Muffato M."/>
            <person name="Louis A."/>
            <person name="Butcher S."/>
            <person name="Tsagkogeorga G."/>
            <person name="Konrad A."/>
            <person name="Singh S."/>
            <person name="Jensen M.F."/>
            <person name="Cong E.H."/>
            <person name="Eikeseth-Otteraa H."/>
            <person name="Noel B."/>
            <person name="Anthouard V."/>
            <person name="Porcel B.M."/>
            <person name="Kachouri-Lafond R."/>
            <person name="Nishino A."/>
            <person name="Ugolini M."/>
            <person name="Chourrout P."/>
            <person name="Nishida H."/>
            <person name="Aasland R."/>
            <person name="Huzurbazar S."/>
            <person name="Westhof E."/>
            <person name="Delsuc F."/>
            <person name="Lehrach H."/>
            <person name="Reinhardt R."/>
            <person name="Weissenbach J."/>
            <person name="Roy S.W."/>
            <person name="Artiguenave F."/>
            <person name="Postlethwait J.H."/>
            <person name="Manak J.R."/>
            <person name="Thompson E.M."/>
            <person name="Jaillon O."/>
            <person name="Du Pasquier L."/>
            <person name="Boudinot P."/>
            <person name="Liberles D.A."/>
            <person name="Volff J.N."/>
            <person name="Philippe H."/>
            <person name="Lenhard B."/>
            <person name="Roest Crollius H."/>
            <person name="Wincker P."/>
            <person name="Chourrout D."/>
        </authorList>
    </citation>
    <scope>NUCLEOTIDE SEQUENCE [LARGE SCALE GENOMIC DNA]</scope>
</reference>